<organism evidence="20 21">
    <name type="scientific">Musa acuminata subsp. malaccensis</name>
    <name type="common">Wild banana</name>
    <name type="synonym">Musa malaccensis</name>
    <dbReference type="NCBI Taxonomy" id="214687"/>
    <lineage>
        <taxon>Eukaryota</taxon>
        <taxon>Viridiplantae</taxon>
        <taxon>Streptophyta</taxon>
        <taxon>Embryophyta</taxon>
        <taxon>Tracheophyta</taxon>
        <taxon>Spermatophyta</taxon>
        <taxon>Magnoliopsida</taxon>
        <taxon>Liliopsida</taxon>
        <taxon>Zingiberales</taxon>
        <taxon>Musaceae</taxon>
        <taxon>Musa</taxon>
    </lineage>
</organism>
<feature type="region of interest" description="Disordered" evidence="16">
    <location>
        <begin position="422"/>
        <end position="444"/>
    </location>
</feature>
<dbReference type="InterPro" id="IPR000719">
    <property type="entry name" value="Prot_kinase_dom"/>
</dbReference>
<evidence type="ECO:0000256" key="9">
    <source>
        <dbReference type="ARBA" id="ARBA00022840"/>
    </source>
</evidence>
<dbReference type="FunFam" id="3.30.200.20:FF:000173">
    <property type="entry name" value="Probable serine/threonine-protein kinase At1g01540"/>
    <property type="match status" value="1"/>
</dbReference>
<feature type="compositionally biased region" description="Low complexity" evidence="16">
    <location>
        <begin position="96"/>
        <end position="105"/>
    </location>
</feature>
<keyword evidence="5" id="KW-0808">Transferase</keyword>
<evidence type="ECO:0000256" key="5">
    <source>
        <dbReference type="ARBA" id="ARBA00022679"/>
    </source>
</evidence>
<comment type="subcellular location">
    <subcellularLocation>
        <location evidence="1">Membrane</location>
        <topology evidence="1">Single-pass membrane protein</topology>
    </subcellularLocation>
</comment>
<evidence type="ECO:0000256" key="16">
    <source>
        <dbReference type="SAM" id="MobiDB-lite"/>
    </source>
</evidence>
<evidence type="ECO:0000256" key="2">
    <source>
        <dbReference type="ARBA" id="ARBA00012513"/>
    </source>
</evidence>
<comment type="similarity">
    <text evidence="15">Belongs to the protein kinase superfamily.</text>
</comment>
<dbReference type="FunCoup" id="A0A804JKL1">
    <property type="interactions" value="783"/>
</dbReference>
<reference evidence="20" key="2">
    <citation type="submission" date="2021-05" db="UniProtKB">
        <authorList>
            <consortium name="EnsemblPlants"/>
        </authorList>
    </citation>
    <scope>IDENTIFICATION</scope>
    <source>
        <strain evidence="20">subsp. malaccensis</strain>
    </source>
</reference>
<evidence type="ECO:0000313" key="21">
    <source>
        <dbReference type="Proteomes" id="UP000012960"/>
    </source>
</evidence>
<sequence length="444" mass="48622">MGAASIPSGGFLAGRTPVLGLPVYALLFISAAALLVALLLFLLRRSRARMKRRSPALIPTSTKEIAEIPTAAPSEHDKGIKEMKNAAVAKAEKPSEASCSSSSSSTEKEKPEKKENIGWGRWYTLAELEAATAGFSPGNVIGEGGYGIVYRGVFPDFSVAAVKNLLDNKGQAEKEFKVEVEAIGKVRHKNLVGLIGYCAEGVKRMIVYEYIDNGTLEQWLHGDVGPVSPLTWDIRMKIAIGTAKGIAYLHEGLEPKVVHRDIKSSNILLDKQWNPKVSDFGLAKVLGSGSSFVTTRVMGTFGYVAPEYACTGLLNESNDVYSFGVLLMEIISGRSPVDYSRPVGEVNMVEWFKRTVQSKREEEVVDPLIEVKPSPRALKRVLLVCLRCIDMDAQKRPKMGQIVHMLEGDEFPFRMELRSAREGTLSSSMSAKLAPPANSERSMW</sequence>
<evidence type="ECO:0000256" key="14">
    <source>
        <dbReference type="PROSITE-ProRule" id="PRU10141"/>
    </source>
</evidence>
<keyword evidence="21" id="KW-1185">Reference proteome</keyword>
<evidence type="ECO:0000259" key="18">
    <source>
        <dbReference type="PROSITE" id="PS50011"/>
    </source>
</evidence>
<name>A0A804JKL1_MUSAM</name>
<feature type="binding site" evidence="14">
    <location>
        <position position="163"/>
    </location>
    <ligand>
        <name>ATP</name>
        <dbReference type="ChEBI" id="CHEBI:30616"/>
    </ligand>
</feature>
<keyword evidence="4" id="KW-0597">Phosphoprotein</keyword>
<dbReference type="InterPro" id="IPR008271">
    <property type="entry name" value="Ser/Thr_kinase_AS"/>
</dbReference>
<dbReference type="OrthoDB" id="4062651at2759"/>
<evidence type="ECO:0000256" key="1">
    <source>
        <dbReference type="ARBA" id="ARBA00004167"/>
    </source>
</evidence>
<evidence type="ECO:0000256" key="11">
    <source>
        <dbReference type="ARBA" id="ARBA00023136"/>
    </source>
</evidence>
<dbReference type="PROSITE" id="PS00108">
    <property type="entry name" value="PROTEIN_KINASE_ST"/>
    <property type="match status" value="1"/>
</dbReference>
<dbReference type="EnsemblPlants" id="Ma06_t26240.1">
    <property type="protein sequence ID" value="Ma06_p26240.1"/>
    <property type="gene ID" value="Ma06_g26240"/>
</dbReference>
<keyword evidence="7 14" id="KW-0547">Nucleotide-binding</keyword>
<evidence type="ECO:0000256" key="7">
    <source>
        <dbReference type="ARBA" id="ARBA00022741"/>
    </source>
</evidence>
<dbReference type="Proteomes" id="UP000012960">
    <property type="component" value="Unplaced"/>
</dbReference>
<dbReference type="Gramene" id="Ma06_t26240.1">
    <property type="protein sequence ID" value="Ma06_p26240.1"/>
    <property type="gene ID" value="Ma06_g26240"/>
</dbReference>
<keyword evidence="11 17" id="KW-0472">Membrane</keyword>
<keyword evidence="3 15" id="KW-0723">Serine/threonine-protein kinase</keyword>
<dbReference type="FunFam" id="1.10.510.10:FF:000035">
    <property type="entry name" value="Putative receptor-like serine/threonine-protein kinase"/>
    <property type="match status" value="1"/>
</dbReference>
<dbReference type="GO" id="GO:0005524">
    <property type="term" value="F:ATP binding"/>
    <property type="evidence" value="ECO:0007669"/>
    <property type="project" value="UniProtKB-UniRule"/>
</dbReference>
<dbReference type="EMBL" id="HG996471">
    <property type="protein sequence ID" value="CAG1847449.1"/>
    <property type="molecule type" value="Genomic_DNA"/>
</dbReference>
<dbReference type="GO" id="GO:0004674">
    <property type="term" value="F:protein serine/threonine kinase activity"/>
    <property type="evidence" value="ECO:0007669"/>
    <property type="project" value="UniProtKB-KW"/>
</dbReference>
<dbReference type="AlphaFoldDB" id="A0A804JKL1"/>
<evidence type="ECO:0000256" key="6">
    <source>
        <dbReference type="ARBA" id="ARBA00022692"/>
    </source>
</evidence>
<gene>
    <name evidence="19" type="ORF">GSMUA_172440.1</name>
</gene>
<dbReference type="GO" id="GO:0016020">
    <property type="term" value="C:membrane"/>
    <property type="evidence" value="ECO:0007669"/>
    <property type="project" value="UniProtKB-SubCell"/>
</dbReference>
<keyword evidence="8" id="KW-0418">Kinase</keyword>
<dbReference type="InterPro" id="IPR052232">
    <property type="entry name" value="RLK_Ser/Thr-Kinase"/>
</dbReference>
<comment type="catalytic activity">
    <reaction evidence="12">
        <text>L-threonyl-[protein] + ATP = O-phospho-L-threonyl-[protein] + ADP + H(+)</text>
        <dbReference type="Rhea" id="RHEA:46608"/>
        <dbReference type="Rhea" id="RHEA-COMP:11060"/>
        <dbReference type="Rhea" id="RHEA-COMP:11605"/>
        <dbReference type="ChEBI" id="CHEBI:15378"/>
        <dbReference type="ChEBI" id="CHEBI:30013"/>
        <dbReference type="ChEBI" id="CHEBI:30616"/>
        <dbReference type="ChEBI" id="CHEBI:61977"/>
        <dbReference type="ChEBI" id="CHEBI:456216"/>
        <dbReference type="EC" id="2.7.11.1"/>
    </reaction>
</comment>
<keyword evidence="9 14" id="KW-0067">ATP-binding</keyword>
<dbReference type="PANTHER" id="PTHR47984">
    <property type="entry name" value="OS01G0323000 PROTEIN"/>
    <property type="match status" value="1"/>
</dbReference>
<dbReference type="Gene3D" id="3.30.200.20">
    <property type="entry name" value="Phosphorylase Kinase, domain 1"/>
    <property type="match status" value="1"/>
</dbReference>
<feature type="compositionally biased region" description="Basic and acidic residues" evidence="16">
    <location>
        <begin position="85"/>
        <end position="95"/>
    </location>
</feature>
<dbReference type="SMART" id="SM00220">
    <property type="entry name" value="S_TKc"/>
    <property type="match status" value="1"/>
</dbReference>
<evidence type="ECO:0000256" key="12">
    <source>
        <dbReference type="ARBA" id="ARBA00047899"/>
    </source>
</evidence>
<dbReference type="CDD" id="cd14066">
    <property type="entry name" value="STKc_IRAK"/>
    <property type="match status" value="1"/>
</dbReference>
<evidence type="ECO:0000256" key="17">
    <source>
        <dbReference type="SAM" id="Phobius"/>
    </source>
</evidence>
<protein>
    <recommendedName>
        <fullName evidence="2">non-specific serine/threonine protein kinase</fullName>
        <ecNumber evidence="2">2.7.11.1</ecNumber>
    </recommendedName>
</protein>
<evidence type="ECO:0000256" key="13">
    <source>
        <dbReference type="ARBA" id="ARBA00048679"/>
    </source>
</evidence>
<evidence type="ECO:0000256" key="15">
    <source>
        <dbReference type="RuleBase" id="RU000304"/>
    </source>
</evidence>
<evidence type="ECO:0000313" key="19">
    <source>
        <dbReference type="EMBL" id="CAG1847449.1"/>
    </source>
</evidence>
<feature type="region of interest" description="Disordered" evidence="16">
    <location>
        <begin position="85"/>
        <end position="113"/>
    </location>
</feature>
<evidence type="ECO:0000256" key="3">
    <source>
        <dbReference type="ARBA" id="ARBA00022527"/>
    </source>
</evidence>
<reference evidence="19" key="1">
    <citation type="submission" date="2021-03" db="EMBL/GenBank/DDBJ databases">
        <authorList>
            <consortium name="Genoscope - CEA"/>
            <person name="William W."/>
        </authorList>
    </citation>
    <scope>NUCLEOTIDE SEQUENCE</scope>
    <source>
        <strain evidence="19">Doubled-haploid Pahang</strain>
    </source>
</reference>
<accession>A0A804JKL1</accession>
<proteinExistence type="inferred from homology"/>
<dbReference type="PROSITE" id="PS00107">
    <property type="entry name" value="PROTEIN_KINASE_ATP"/>
    <property type="match status" value="1"/>
</dbReference>
<feature type="domain" description="Protein kinase" evidence="18">
    <location>
        <begin position="135"/>
        <end position="414"/>
    </location>
</feature>
<evidence type="ECO:0000313" key="20">
    <source>
        <dbReference type="EnsemblPlants" id="Ma06_p26240.1"/>
    </source>
</evidence>
<dbReference type="PROSITE" id="PS50011">
    <property type="entry name" value="PROTEIN_KINASE_DOM"/>
    <property type="match status" value="1"/>
</dbReference>
<evidence type="ECO:0000256" key="10">
    <source>
        <dbReference type="ARBA" id="ARBA00022989"/>
    </source>
</evidence>
<dbReference type="InParanoid" id="A0A804JKL1"/>
<dbReference type="OMA" id="STNIGWG"/>
<dbReference type="EC" id="2.7.11.1" evidence="2"/>
<evidence type="ECO:0000256" key="4">
    <source>
        <dbReference type="ARBA" id="ARBA00022553"/>
    </source>
</evidence>
<dbReference type="SUPFAM" id="SSF56112">
    <property type="entry name" value="Protein kinase-like (PK-like)"/>
    <property type="match status" value="1"/>
</dbReference>
<comment type="catalytic activity">
    <reaction evidence="13">
        <text>L-seryl-[protein] + ATP = O-phospho-L-seryl-[protein] + ADP + H(+)</text>
        <dbReference type="Rhea" id="RHEA:17989"/>
        <dbReference type="Rhea" id="RHEA-COMP:9863"/>
        <dbReference type="Rhea" id="RHEA-COMP:11604"/>
        <dbReference type="ChEBI" id="CHEBI:15378"/>
        <dbReference type="ChEBI" id="CHEBI:29999"/>
        <dbReference type="ChEBI" id="CHEBI:30616"/>
        <dbReference type="ChEBI" id="CHEBI:83421"/>
        <dbReference type="ChEBI" id="CHEBI:456216"/>
        <dbReference type="EC" id="2.7.11.1"/>
    </reaction>
</comment>
<dbReference type="Gene3D" id="1.10.510.10">
    <property type="entry name" value="Transferase(Phosphotransferase) domain 1"/>
    <property type="match status" value="1"/>
</dbReference>
<feature type="transmembrane region" description="Helical" evidence="17">
    <location>
        <begin position="21"/>
        <end position="43"/>
    </location>
</feature>
<keyword evidence="10 17" id="KW-1133">Transmembrane helix</keyword>
<keyword evidence="6 17" id="KW-0812">Transmembrane</keyword>
<dbReference type="Pfam" id="PF00069">
    <property type="entry name" value="Pkinase"/>
    <property type="match status" value="1"/>
</dbReference>
<dbReference type="InterPro" id="IPR011009">
    <property type="entry name" value="Kinase-like_dom_sf"/>
</dbReference>
<dbReference type="InterPro" id="IPR017441">
    <property type="entry name" value="Protein_kinase_ATP_BS"/>
</dbReference>
<dbReference type="PANTHER" id="PTHR47984:SF31">
    <property type="entry name" value="OS03G0227900 PROTEIN"/>
    <property type="match status" value="1"/>
</dbReference>
<evidence type="ECO:0000256" key="8">
    <source>
        <dbReference type="ARBA" id="ARBA00022777"/>
    </source>
</evidence>